<proteinExistence type="predicted"/>
<dbReference type="eggNOG" id="ENOG5032V94">
    <property type="taxonomic scope" value="Bacteria"/>
</dbReference>
<keyword evidence="1" id="KW-0732">Signal</keyword>
<name>B8HVH7_CYAP4</name>
<feature type="signal peptide" evidence="1">
    <location>
        <begin position="1"/>
        <end position="25"/>
    </location>
</feature>
<sequence length="187" mass="20674">MDRYRSWCVPLGSSLVLFLSQPVLANPVALPAPIAALLKAAPIAAPTSSLSPDQRGLTVPSLWWAVTQFGSGTVEQWLAYPLSPQGGRVDLMVRSDQWGSFGYFDRYAFVNHLGTAASDFGYNLLVFDRRQNLLAAYTCNFAQVSPTFIRDTRDAQGNPIPDFVRYRSSPALRCEVWLNPNFPTTAL</sequence>
<evidence type="ECO:0000313" key="2">
    <source>
        <dbReference type="EMBL" id="ACL46289.1"/>
    </source>
</evidence>
<dbReference type="KEGG" id="cyn:Cyan7425_3974"/>
<organism evidence="2">
    <name type="scientific">Cyanothece sp. (strain PCC 7425 / ATCC 29141)</name>
    <dbReference type="NCBI Taxonomy" id="395961"/>
    <lineage>
        <taxon>Bacteria</taxon>
        <taxon>Bacillati</taxon>
        <taxon>Cyanobacteriota</taxon>
        <taxon>Cyanophyceae</taxon>
        <taxon>Gomontiellales</taxon>
        <taxon>Cyanothecaceae</taxon>
        <taxon>Cyanothece</taxon>
    </lineage>
</organism>
<gene>
    <name evidence="2" type="ordered locus">Cyan7425_3974</name>
</gene>
<feature type="chain" id="PRO_5005666123" evidence="1">
    <location>
        <begin position="26"/>
        <end position="187"/>
    </location>
</feature>
<dbReference type="EMBL" id="CP001344">
    <property type="protein sequence ID" value="ACL46289.1"/>
    <property type="molecule type" value="Genomic_DNA"/>
</dbReference>
<dbReference type="AlphaFoldDB" id="B8HVH7"/>
<evidence type="ECO:0000256" key="1">
    <source>
        <dbReference type="SAM" id="SignalP"/>
    </source>
</evidence>
<protein>
    <submittedName>
        <fullName evidence="2">Uncharacterized protein</fullName>
    </submittedName>
</protein>
<dbReference type="STRING" id="395961.Cyan7425_3974"/>
<accession>B8HVH7</accession>
<reference evidence="2" key="1">
    <citation type="submission" date="2009-01" db="EMBL/GenBank/DDBJ databases">
        <title>Complete sequence of chromosome Cyanothece sp. PCC 7425.</title>
        <authorList>
            <consortium name="US DOE Joint Genome Institute"/>
            <person name="Lucas S."/>
            <person name="Copeland A."/>
            <person name="Lapidus A."/>
            <person name="Glavina del Rio T."/>
            <person name="Dalin E."/>
            <person name="Tice H."/>
            <person name="Bruce D."/>
            <person name="Goodwin L."/>
            <person name="Pitluck S."/>
            <person name="Sims D."/>
            <person name="Meineke L."/>
            <person name="Brettin T."/>
            <person name="Detter J.C."/>
            <person name="Han C."/>
            <person name="Larimer F."/>
            <person name="Land M."/>
            <person name="Hauser L."/>
            <person name="Kyrpides N."/>
            <person name="Ovchinnikova G."/>
            <person name="Liberton M."/>
            <person name="Stoeckel J."/>
            <person name="Banerjee A."/>
            <person name="Singh A."/>
            <person name="Page L."/>
            <person name="Sato H."/>
            <person name="Zhao L."/>
            <person name="Sherman L."/>
            <person name="Pakrasi H."/>
            <person name="Richardson P."/>
        </authorList>
    </citation>
    <scope>NUCLEOTIDE SEQUENCE</scope>
    <source>
        <strain evidence="2">PCC 7425</strain>
    </source>
</reference>
<dbReference type="OrthoDB" id="509728at2"/>
<dbReference type="HOGENOM" id="CLU_1383574_0_0_3"/>